<proteinExistence type="predicted"/>
<evidence type="ECO:0000256" key="1">
    <source>
        <dbReference type="SAM" id="Phobius"/>
    </source>
</evidence>
<feature type="transmembrane region" description="Helical" evidence="1">
    <location>
        <begin position="12"/>
        <end position="37"/>
    </location>
</feature>
<evidence type="ECO:0000313" key="2">
    <source>
        <dbReference type="EMBL" id="SFC00530.1"/>
    </source>
</evidence>
<organism evidence="2 3">
    <name type="scientific">Alkalibacterium subtropicum</name>
    <dbReference type="NCBI Taxonomy" id="753702"/>
    <lineage>
        <taxon>Bacteria</taxon>
        <taxon>Bacillati</taxon>
        <taxon>Bacillota</taxon>
        <taxon>Bacilli</taxon>
        <taxon>Lactobacillales</taxon>
        <taxon>Carnobacteriaceae</taxon>
        <taxon>Alkalibacterium</taxon>
    </lineage>
</organism>
<gene>
    <name evidence="2" type="ORF">SAMN04488102_102170</name>
</gene>
<dbReference type="OrthoDB" id="2167885at2"/>
<name>A0A1I1FU68_9LACT</name>
<accession>A0A1I1FU68</accession>
<dbReference type="Proteomes" id="UP000199612">
    <property type="component" value="Unassembled WGS sequence"/>
</dbReference>
<dbReference type="RefSeq" id="WP_091528496.1">
    <property type="nucleotide sequence ID" value="NZ_FOLT01000002.1"/>
</dbReference>
<keyword evidence="1" id="KW-0472">Membrane</keyword>
<evidence type="ECO:0000313" key="3">
    <source>
        <dbReference type="Proteomes" id="UP000199612"/>
    </source>
</evidence>
<reference evidence="3" key="1">
    <citation type="submission" date="2016-10" db="EMBL/GenBank/DDBJ databases">
        <authorList>
            <person name="Varghese N."/>
            <person name="Submissions S."/>
        </authorList>
    </citation>
    <scope>NUCLEOTIDE SEQUENCE [LARGE SCALE GENOMIC DNA]</scope>
    <source>
        <strain evidence="3">DSM 23664</strain>
    </source>
</reference>
<keyword evidence="3" id="KW-1185">Reference proteome</keyword>
<sequence>MERSNNKELQLIAKVITLIMLSYIVPVFGIVFSIYILTSSDIIRYATWVKALATISLILQLLVILGMVIGWLAWLFS</sequence>
<feature type="transmembrane region" description="Helical" evidence="1">
    <location>
        <begin position="57"/>
        <end position="76"/>
    </location>
</feature>
<dbReference type="EMBL" id="FOLT01000002">
    <property type="protein sequence ID" value="SFC00530.1"/>
    <property type="molecule type" value="Genomic_DNA"/>
</dbReference>
<dbReference type="AlphaFoldDB" id="A0A1I1FU68"/>
<protein>
    <submittedName>
        <fullName evidence="2">Uncharacterized protein</fullName>
    </submittedName>
</protein>
<keyword evidence="1" id="KW-0812">Transmembrane</keyword>
<keyword evidence="1" id="KW-1133">Transmembrane helix</keyword>